<dbReference type="InterPro" id="IPR030931">
    <property type="entry name" value="Group_II_RT_mat"/>
</dbReference>
<dbReference type="Gene3D" id="3.30.70.270">
    <property type="match status" value="1"/>
</dbReference>
<accession>A0A0P8AA57</accession>
<dbReference type="CDD" id="cd01651">
    <property type="entry name" value="RT_G2_intron"/>
    <property type="match status" value="1"/>
</dbReference>
<keyword evidence="2" id="KW-0548">Nucleotidyltransferase</keyword>
<evidence type="ECO:0000313" key="2">
    <source>
        <dbReference type="EMBL" id="KPQ45262.1"/>
    </source>
</evidence>
<sequence>MKKWNQQYHDKFKTFALIHKVWDQKNLEQAWKSVKANKGSAGIDNITIEQFEQNLSQNLAEIQRLLKEKRYEPSPVLRVLIPKDNWKMRKLGIPTVRDRVVQQALKNVFEPIFEEIFLPQSHGYRPNTDAHAAVKKSEAYLEKGYHWVVDADVEGFFDHVDHQIMMDLVCEKIADGRVLSLVESFLKSGIMNEGIFEESLEGTPQGGNLSPLLSNIYLNHFDRRMGDYGYLLLRYADDIVIFCKFESDAKDALKRAKEILEGELKLKPSPEKTKIIHARKKGVEFLGFHFNGRWRRPRDKTRKRFKEEIKLRTRRKQPKNLETVIESINPVIRGWGNYFKGGTVKKSFEELDGYIRGRLRSFVAKRRTLKILVFGIHPAEFSKMGLVSLSSMLDENISCNGIRRTKAAYGKSVRAV</sequence>
<dbReference type="NCBIfam" id="TIGR04416">
    <property type="entry name" value="group_II_RT_mat"/>
    <property type="match status" value="1"/>
</dbReference>
<dbReference type="Pfam" id="PF08388">
    <property type="entry name" value="GIIM"/>
    <property type="match status" value="1"/>
</dbReference>
<keyword evidence="2" id="KW-0695">RNA-directed DNA polymerase</keyword>
<keyword evidence="2" id="KW-0808">Transferase</keyword>
<dbReference type="Proteomes" id="UP000050360">
    <property type="component" value="Unassembled WGS sequence"/>
</dbReference>
<dbReference type="InterPro" id="IPR051083">
    <property type="entry name" value="GrpII_Intron_Splice-Mob/Def"/>
</dbReference>
<dbReference type="GO" id="GO:0003964">
    <property type="term" value="F:RNA-directed DNA polymerase activity"/>
    <property type="evidence" value="ECO:0007669"/>
    <property type="project" value="UniProtKB-KW"/>
</dbReference>
<reference evidence="2 3" key="1">
    <citation type="submission" date="2015-09" db="EMBL/GenBank/DDBJ databases">
        <title>A metagenomics-based metabolic model of nitrate-dependent anaerobic oxidation of methane by Methanoperedens-like archaea.</title>
        <authorList>
            <person name="Arshad A."/>
            <person name="Speth D.R."/>
            <person name="De Graaf R.M."/>
            <person name="Op Den Camp H.J."/>
            <person name="Jetten M.S."/>
            <person name="Welte C.U."/>
        </authorList>
    </citation>
    <scope>NUCLEOTIDE SEQUENCE [LARGE SCALE GENOMIC DNA]</scope>
</reference>
<organism evidence="2 3">
    <name type="scientific">Candidatus Methanoperedens nitratireducens</name>
    <dbReference type="NCBI Taxonomy" id="1392998"/>
    <lineage>
        <taxon>Archaea</taxon>
        <taxon>Methanobacteriati</taxon>
        <taxon>Methanobacteriota</taxon>
        <taxon>Stenosarchaea group</taxon>
        <taxon>Methanomicrobia</taxon>
        <taxon>Methanosarcinales</taxon>
        <taxon>ANME-2 cluster</taxon>
        <taxon>Candidatus Methanoperedentaceae</taxon>
        <taxon>Candidatus Methanoperedens</taxon>
    </lineage>
</organism>
<evidence type="ECO:0000259" key="1">
    <source>
        <dbReference type="PROSITE" id="PS50878"/>
    </source>
</evidence>
<dbReference type="EMBL" id="LKCM01000015">
    <property type="protein sequence ID" value="KPQ45262.1"/>
    <property type="molecule type" value="Genomic_DNA"/>
</dbReference>
<dbReference type="PATRIC" id="fig|1719120.3.peg.160"/>
<gene>
    <name evidence="2" type="ORF">MPEBLZ_00143</name>
</gene>
<evidence type="ECO:0000313" key="3">
    <source>
        <dbReference type="Proteomes" id="UP000050360"/>
    </source>
</evidence>
<dbReference type="PROSITE" id="PS50878">
    <property type="entry name" value="RT_POL"/>
    <property type="match status" value="1"/>
</dbReference>
<proteinExistence type="predicted"/>
<comment type="caution">
    <text evidence="2">The sequence shown here is derived from an EMBL/GenBank/DDBJ whole genome shotgun (WGS) entry which is preliminary data.</text>
</comment>
<dbReference type="InterPro" id="IPR043502">
    <property type="entry name" value="DNA/RNA_pol_sf"/>
</dbReference>
<dbReference type="Pfam" id="PF00078">
    <property type="entry name" value="RVT_1"/>
    <property type="match status" value="1"/>
</dbReference>
<dbReference type="InterPro" id="IPR043128">
    <property type="entry name" value="Rev_trsase/Diguanyl_cyclase"/>
</dbReference>
<dbReference type="PANTHER" id="PTHR34047:SF8">
    <property type="entry name" value="PROTEIN YKFC"/>
    <property type="match status" value="1"/>
</dbReference>
<feature type="domain" description="Reverse transcriptase" evidence="1">
    <location>
        <begin position="62"/>
        <end position="290"/>
    </location>
</feature>
<dbReference type="InterPro" id="IPR000477">
    <property type="entry name" value="RT_dom"/>
</dbReference>
<dbReference type="AlphaFoldDB" id="A0A0P8AA57"/>
<name>A0A0P8AA57_9EURY</name>
<protein>
    <submittedName>
        <fullName evidence="2">Reverse transcriptase</fullName>
    </submittedName>
</protein>
<dbReference type="PANTHER" id="PTHR34047">
    <property type="entry name" value="NUCLEAR INTRON MATURASE 1, MITOCHONDRIAL-RELATED"/>
    <property type="match status" value="1"/>
</dbReference>
<dbReference type="SUPFAM" id="SSF56672">
    <property type="entry name" value="DNA/RNA polymerases"/>
    <property type="match status" value="1"/>
</dbReference>
<dbReference type="InterPro" id="IPR013597">
    <property type="entry name" value="Mat_intron_G2"/>
</dbReference>